<evidence type="ECO:0000256" key="3">
    <source>
        <dbReference type="ARBA" id="ARBA00023085"/>
    </source>
</evidence>
<evidence type="ECO:0000256" key="5">
    <source>
        <dbReference type="RuleBase" id="RU000589"/>
    </source>
</evidence>
<evidence type="ECO:0000259" key="6">
    <source>
        <dbReference type="Pfam" id="PF01095"/>
    </source>
</evidence>
<keyword evidence="2 5" id="KW-0378">Hydrolase</keyword>
<dbReference type="GO" id="GO:0045490">
    <property type="term" value="P:pectin catabolic process"/>
    <property type="evidence" value="ECO:0007669"/>
    <property type="project" value="UniProtKB-UniRule"/>
</dbReference>
<dbReference type="InterPro" id="IPR033131">
    <property type="entry name" value="Pectinesterase_Asp_AS"/>
</dbReference>
<dbReference type="PROSITE" id="PS00503">
    <property type="entry name" value="PECTINESTERASE_2"/>
    <property type="match status" value="1"/>
</dbReference>
<feature type="active site" evidence="4">
    <location>
        <position position="179"/>
    </location>
</feature>
<dbReference type="GO" id="GO:0030599">
    <property type="term" value="F:pectinesterase activity"/>
    <property type="evidence" value="ECO:0007669"/>
    <property type="project" value="UniProtKB-UniRule"/>
</dbReference>
<dbReference type="PANTHER" id="PTHR31321">
    <property type="entry name" value="ACYL-COA THIOESTER HYDROLASE YBHC-RELATED"/>
    <property type="match status" value="1"/>
</dbReference>
<dbReference type="SUPFAM" id="SSF51126">
    <property type="entry name" value="Pectin lyase-like"/>
    <property type="match status" value="1"/>
</dbReference>
<dbReference type="EMBL" id="JALJEJ010000006">
    <property type="protein sequence ID" value="MCJ8210833.1"/>
    <property type="molecule type" value="Genomic_DNA"/>
</dbReference>
<comment type="caution">
    <text evidence="7">The sequence shown here is derived from an EMBL/GenBank/DDBJ whole genome shotgun (WGS) entry which is preliminary data.</text>
</comment>
<comment type="similarity">
    <text evidence="1">Belongs to the pectinesterase family.</text>
</comment>
<evidence type="ECO:0000313" key="8">
    <source>
        <dbReference type="Proteomes" id="UP001139450"/>
    </source>
</evidence>
<dbReference type="PROSITE" id="PS00800">
    <property type="entry name" value="PECTINESTERASE_1"/>
    <property type="match status" value="1"/>
</dbReference>
<evidence type="ECO:0000256" key="4">
    <source>
        <dbReference type="PROSITE-ProRule" id="PRU10040"/>
    </source>
</evidence>
<dbReference type="PANTHER" id="PTHR31321:SF57">
    <property type="entry name" value="PECTINESTERASE 53-RELATED"/>
    <property type="match status" value="1"/>
</dbReference>
<dbReference type="AlphaFoldDB" id="A0A9X1X4J0"/>
<keyword evidence="8" id="KW-1185">Reference proteome</keyword>
<proteinExistence type="inferred from homology"/>
<protein>
    <recommendedName>
        <fullName evidence="5">Pectinesterase</fullName>
        <ecNumber evidence="5">3.1.1.11</ecNumber>
    </recommendedName>
</protein>
<dbReference type="InterPro" id="IPR012334">
    <property type="entry name" value="Pectin_lyas_fold"/>
</dbReference>
<dbReference type="InterPro" id="IPR018040">
    <property type="entry name" value="Pectinesterase_Tyr_AS"/>
</dbReference>
<organism evidence="7 8">
    <name type="scientific">Mucilaginibacter straminoryzae</name>
    <dbReference type="NCBI Taxonomy" id="2932774"/>
    <lineage>
        <taxon>Bacteria</taxon>
        <taxon>Pseudomonadati</taxon>
        <taxon>Bacteroidota</taxon>
        <taxon>Sphingobacteriia</taxon>
        <taxon>Sphingobacteriales</taxon>
        <taxon>Sphingobacteriaceae</taxon>
        <taxon>Mucilaginibacter</taxon>
    </lineage>
</organism>
<comment type="catalytic activity">
    <reaction evidence="5">
        <text>[(1-&gt;4)-alpha-D-galacturonosyl methyl ester](n) + n H2O = [(1-&gt;4)-alpha-D-galacturonosyl](n) + n methanol + n H(+)</text>
        <dbReference type="Rhea" id="RHEA:22380"/>
        <dbReference type="Rhea" id="RHEA-COMP:14570"/>
        <dbReference type="Rhea" id="RHEA-COMP:14573"/>
        <dbReference type="ChEBI" id="CHEBI:15377"/>
        <dbReference type="ChEBI" id="CHEBI:15378"/>
        <dbReference type="ChEBI" id="CHEBI:17790"/>
        <dbReference type="ChEBI" id="CHEBI:140522"/>
        <dbReference type="ChEBI" id="CHEBI:140523"/>
        <dbReference type="EC" id="3.1.1.11"/>
    </reaction>
</comment>
<dbReference type="InterPro" id="IPR000070">
    <property type="entry name" value="Pectinesterase_cat"/>
</dbReference>
<name>A0A9X1X4J0_9SPHI</name>
<keyword evidence="3 5" id="KW-0063">Aspartyl esterase</keyword>
<dbReference type="EC" id="3.1.1.11" evidence="5"/>
<gene>
    <name evidence="7" type="ORF">MUY27_14035</name>
</gene>
<sequence>MKRLLLILACFFWQFALGQGRKIIVAADGTGDFKTVQQALDAVKDSSATPTTIFIKKGIYKEKLRLQASKIKVTMIGEDRDRTILTYDDYHERKDSTGKAIGTSGSASFFIYANNFTALNLTFQNTAGISAGQAVAVWVGGDRNRFKNCRFLGFQDTLYTFGAGLREYFEDCYIEGTVDFIFGAAIAWFERCNIHLIRSGYVTAASTPQNVPYGYIFNKCRITGNAEEQSFYLGRPWRPYAAVTYLNCFLDKQIKSEGWDNWHNAANEKTARFAEYNSKGPGASAAARVSWSRQLTDDEAKAYNVKNILSGADGWQPAAF</sequence>
<accession>A0A9X1X4J0</accession>
<comment type="pathway">
    <text evidence="5">Glycan metabolism; pectin degradation; 2-dehydro-3-deoxy-D-gluconate from pectin: step 1/5.</text>
</comment>
<evidence type="ECO:0000313" key="7">
    <source>
        <dbReference type="EMBL" id="MCJ8210833.1"/>
    </source>
</evidence>
<evidence type="ECO:0000256" key="2">
    <source>
        <dbReference type="ARBA" id="ARBA00022801"/>
    </source>
</evidence>
<dbReference type="InterPro" id="IPR011050">
    <property type="entry name" value="Pectin_lyase_fold/virulence"/>
</dbReference>
<dbReference type="Proteomes" id="UP001139450">
    <property type="component" value="Unassembled WGS sequence"/>
</dbReference>
<feature type="domain" description="Pectinesterase catalytic" evidence="6">
    <location>
        <begin position="23"/>
        <end position="311"/>
    </location>
</feature>
<dbReference type="Gene3D" id="2.160.20.10">
    <property type="entry name" value="Single-stranded right-handed beta-helix, Pectin lyase-like"/>
    <property type="match status" value="1"/>
</dbReference>
<dbReference type="GO" id="GO:0009279">
    <property type="term" value="C:cell outer membrane"/>
    <property type="evidence" value="ECO:0007669"/>
    <property type="project" value="TreeGrafter"/>
</dbReference>
<reference evidence="7" key="1">
    <citation type="submission" date="2022-04" db="EMBL/GenBank/DDBJ databases">
        <title>Mucilaginibacter sp. RS28 isolated from freshwater.</title>
        <authorList>
            <person name="Ko S.-R."/>
        </authorList>
    </citation>
    <scope>NUCLEOTIDE SEQUENCE</scope>
    <source>
        <strain evidence="7">RS28</strain>
    </source>
</reference>
<dbReference type="RefSeq" id="WP_245130784.1">
    <property type="nucleotide sequence ID" value="NZ_JALJEJ010000006.1"/>
</dbReference>
<dbReference type="GO" id="GO:0042545">
    <property type="term" value="P:cell wall modification"/>
    <property type="evidence" value="ECO:0007669"/>
    <property type="project" value="UniProtKB-UniRule"/>
</dbReference>
<evidence type="ECO:0000256" key="1">
    <source>
        <dbReference type="ARBA" id="ARBA00008891"/>
    </source>
</evidence>
<dbReference type="Pfam" id="PF01095">
    <property type="entry name" value="Pectinesterase"/>
    <property type="match status" value="1"/>
</dbReference>